<proteinExistence type="predicted"/>
<dbReference type="GO" id="GO:0016758">
    <property type="term" value="F:hexosyltransferase activity"/>
    <property type="evidence" value="ECO:0007669"/>
    <property type="project" value="UniProtKB-ARBA"/>
</dbReference>
<feature type="domain" description="Erythromycin biosynthesis protein CIII-like C-terminal" evidence="2">
    <location>
        <begin position="233"/>
        <end position="376"/>
    </location>
</feature>
<accession>A0A8H9IWS3</accession>
<dbReference type="PANTHER" id="PTHR21015">
    <property type="entry name" value="UDP-N-ACETYLGLUCOSAMINE--N-ACETYLMURAMYL-(PENTAPEPTIDE) PYROPHOSPHORYL-UNDECAPRENOL N-ACETYLGLUCOSAMINE TRANSFERASE 1"/>
    <property type="match status" value="1"/>
</dbReference>
<sequence>MRILFSPMPAFGHLYPLLPLVRAFRGHGDDVAFVGPPSLGQMVASEDAEVLSAGAEIPELLGEVIRRTGIDPVAGGTPDTDTEAELFVGVRPDLSFDDALPLVREWRPDLIVGDSYDYLGPLLAARLDVPFGTVTLGPEFRPDQTVALQSKVDLRAERGLGLRKPVFVADICPPVMQVDHWQRPEHWLPLRPESHRAPNGPEPKSSSPVDGERPRVLITFGTLFGSPKVLNPLINEVAALDADLRVTLGPAATPEEFDVDRERVQFEPFRPMAELLSDCDVVVCHGGAGTTLGALSLGIPLVVLPYAADQFAVADRVVVSGAGLRLLPEEAAVESRIRQAVTELLTDSAFRDRAAKVAAQIAGMPTAAEVVESIAEILG</sequence>
<keyword evidence="4" id="KW-1185">Reference proteome</keyword>
<dbReference type="InterPro" id="IPR010610">
    <property type="entry name" value="EryCIII-like_C"/>
</dbReference>
<dbReference type="AlphaFoldDB" id="A0A8H9IWS3"/>
<evidence type="ECO:0000313" key="3">
    <source>
        <dbReference type="EMBL" id="GHF63929.1"/>
    </source>
</evidence>
<feature type="region of interest" description="Disordered" evidence="1">
    <location>
        <begin position="190"/>
        <end position="212"/>
    </location>
</feature>
<dbReference type="EMBL" id="BNAV01000005">
    <property type="protein sequence ID" value="GHF63929.1"/>
    <property type="molecule type" value="Genomic_DNA"/>
</dbReference>
<dbReference type="PANTHER" id="PTHR21015:SF22">
    <property type="entry name" value="GLYCOSYLTRANSFERASE"/>
    <property type="match status" value="1"/>
</dbReference>
<dbReference type="InterPro" id="IPR002213">
    <property type="entry name" value="UDP_glucos_trans"/>
</dbReference>
<dbReference type="CDD" id="cd03784">
    <property type="entry name" value="GT1_Gtf-like"/>
    <property type="match status" value="1"/>
</dbReference>
<dbReference type="GO" id="GO:0008194">
    <property type="term" value="F:UDP-glycosyltransferase activity"/>
    <property type="evidence" value="ECO:0007669"/>
    <property type="project" value="InterPro"/>
</dbReference>
<dbReference type="OrthoDB" id="5488434at2"/>
<comment type="caution">
    <text evidence="3">The sequence shown here is derived from an EMBL/GenBank/DDBJ whole genome shotgun (WGS) entry which is preliminary data.</text>
</comment>
<gene>
    <name evidence="3" type="ORF">GCM10017566_42030</name>
</gene>
<organism evidence="3 4">
    <name type="scientific">Amycolatopsis bartoniae</name>
    <dbReference type="NCBI Taxonomy" id="941986"/>
    <lineage>
        <taxon>Bacteria</taxon>
        <taxon>Bacillati</taxon>
        <taxon>Actinomycetota</taxon>
        <taxon>Actinomycetes</taxon>
        <taxon>Pseudonocardiales</taxon>
        <taxon>Pseudonocardiaceae</taxon>
        <taxon>Amycolatopsis</taxon>
    </lineage>
</organism>
<reference evidence="3" key="2">
    <citation type="submission" date="2020-09" db="EMBL/GenBank/DDBJ databases">
        <authorList>
            <person name="Sun Q."/>
            <person name="Zhou Y."/>
        </authorList>
    </citation>
    <scope>NUCLEOTIDE SEQUENCE</scope>
    <source>
        <strain evidence="3">CGMCC 4.7679</strain>
    </source>
</reference>
<dbReference type="Proteomes" id="UP000658656">
    <property type="component" value="Unassembled WGS sequence"/>
</dbReference>
<dbReference type="SUPFAM" id="SSF53756">
    <property type="entry name" value="UDP-Glycosyltransferase/glycogen phosphorylase"/>
    <property type="match status" value="1"/>
</dbReference>
<evidence type="ECO:0000313" key="4">
    <source>
        <dbReference type="Proteomes" id="UP000658656"/>
    </source>
</evidence>
<dbReference type="RefSeq" id="WP_145937212.1">
    <property type="nucleotide sequence ID" value="NZ_BNAV01000005.1"/>
</dbReference>
<reference evidence="3" key="1">
    <citation type="journal article" date="2014" name="Int. J. Syst. Evol. Microbiol.">
        <title>Complete genome sequence of Corynebacterium casei LMG S-19264T (=DSM 44701T), isolated from a smear-ripened cheese.</title>
        <authorList>
            <consortium name="US DOE Joint Genome Institute (JGI-PGF)"/>
            <person name="Walter F."/>
            <person name="Albersmeier A."/>
            <person name="Kalinowski J."/>
            <person name="Ruckert C."/>
        </authorList>
    </citation>
    <scope>NUCLEOTIDE SEQUENCE</scope>
    <source>
        <strain evidence="3">CGMCC 4.7679</strain>
    </source>
</reference>
<protein>
    <submittedName>
        <fullName evidence="3">Glycosyl transferase</fullName>
    </submittedName>
</protein>
<dbReference type="Gene3D" id="3.40.50.2000">
    <property type="entry name" value="Glycogen Phosphorylase B"/>
    <property type="match status" value="2"/>
</dbReference>
<keyword evidence="3" id="KW-0808">Transferase</keyword>
<name>A0A8H9IWS3_9PSEU</name>
<dbReference type="Pfam" id="PF06722">
    <property type="entry name" value="EryCIII-like_C"/>
    <property type="match status" value="1"/>
</dbReference>
<evidence type="ECO:0000256" key="1">
    <source>
        <dbReference type="SAM" id="MobiDB-lite"/>
    </source>
</evidence>
<evidence type="ECO:0000259" key="2">
    <source>
        <dbReference type="Pfam" id="PF06722"/>
    </source>
</evidence>